<dbReference type="AlphaFoldDB" id="A0A2I0BDR6"/>
<dbReference type="Proteomes" id="UP000236161">
    <property type="component" value="Unassembled WGS sequence"/>
</dbReference>
<evidence type="ECO:0000313" key="2">
    <source>
        <dbReference type="EMBL" id="PKA65943.1"/>
    </source>
</evidence>
<name>A0A2I0BDR6_9ASPA</name>
<evidence type="ECO:0000313" key="3">
    <source>
        <dbReference type="Proteomes" id="UP000236161"/>
    </source>
</evidence>
<accession>A0A2I0BDR6</accession>
<sequence length="633" mass="71564">MDLRCFSSAANIEKEDEEGSPPVTGSDRKAVGIKDSGHLILNSVNKITSQVKKPTHKRSSSPINWFPRKKTESFLKRKIKLLQEHDGMNLSLVELLGNANPHYTRMAREKFAAQQAARKAMESRKAAMVEASWIQSKDADSMLQKAKKYAAEAFEEAKSLGVMMFDKPDFPGRSCEVQSSSLDNGGKSTHSVTASFETAFQVEREVSAAIRKAFIKLANCSSHSNKDEFRDLLKKISQNPDVGELKDQNEFVEASTESSTCSSFEEIVNKMTDRLKELQEDELASLTTIVATCGLNAALQEMECNKDHYTYKCMRRTDITDLPSLDKFLVKHVTRLEREVEQARNSNNKDLWGESDGRSGILRQISSVSESTMDLGKIFIKRVSKFEREVQEAKSSSKIKAKKIEDNENLKANAFMLEEEKHDQKLSKKTNRNTMSRSERAVLETLKSFSCQNGDETNVLEQTSLDKVLVKPVHWTEREKMRNINETYGGVVKKRDQKLEKIDSLDTILVKHQPKLEKAKLAAVQEGSFIITKREKQADMIESLDDILIKHESKLEKIKSAATRNTENTIKSVNCRLKARENELQDAWGGLSLGNCLRPHFSKLEKDKVTLLCSLCLNVSSEISEQSFMRIIC</sequence>
<dbReference type="PANTHER" id="PTHR36325:SF1">
    <property type="entry name" value="MYOSIN-2 HEAVY CHAIN-LIKE PROTEIN"/>
    <property type="match status" value="1"/>
</dbReference>
<proteinExistence type="predicted"/>
<dbReference type="EMBL" id="KZ451888">
    <property type="protein sequence ID" value="PKA65943.1"/>
    <property type="molecule type" value="Genomic_DNA"/>
</dbReference>
<feature type="region of interest" description="Disordered" evidence="1">
    <location>
        <begin position="1"/>
        <end position="28"/>
    </location>
</feature>
<organism evidence="2 3">
    <name type="scientific">Apostasia shenzhenica</name>
    <dbReference type="NCBI Taxonomy" id="1088818"/>
    <lineage>
        <taxon>Eukaryota</taxon>
        <taxon>Viridiplantae</taxon>
        <taxon>Streptophyta</taxon>
        <taxon>Embryophyta</taxon>
        <taxon>Tracheophyta</taxon>
        <taxon>Spermatophyta</taxon>
        <taxon>Magnoliopsida</taxon>
        <taxon>Liliopsida</taxon>
        <taxon>Asparagales</taxon>
        <taxon>Orchidaceae</taxon>
        <taxon>Apostasioideae</taxon>
        <taxon>Apostasia</taxon>
    </lineage>
</organism>
<protein>
    <submittedName>
        <fullName evidence="2">Uncharacterized protein</fullName>
    </submittedName>
</protein>
<evidence type="ECO:0000256" key="1">
    <source>
        <dbReference type="SAM" id="MobiDB-lite"/>
    </source>
</evidence>
<dbReference type="STRING" id="1088818.A0A2I0BDR6"/>
<dbReference type="PANTHER" id="PTHR36325">
    <property type="entry name" value="MYOSIN-2 HEAVY CHAIN-LIKE PROTEIN"/>
    <property type="match status" value="1"/>
</dbReference>
<keyword evidence="3" id="KW-1185">Reference proteome</keyword>
<dbReference type="OrthoDB" id="2019579at2759"/>
<reference evidence="2 3" key="1">
    <citation type="journal article" date="2017" name="Nature">
        <title>The Apostasia genome and the evolution of orchids.</title>
        <authorList>
            <person name="Zhang G.Q."/>
            <person name="Liu K.W."/>
            <person name="Li Z."/>
            <person name="Lohaus R."/>
            <person name="Hsiao Y.Y."/>
            <person name="Niu S.C."/>
            <person name="Wang J.Y."/>
            <person name="Lin Y.C."/>
            <person name="Xu Q."/>
            <person name="Chen L.J."/>
            <person name="Yoshida K."/>
            <person name="Fujiwara S."/>
            <person name="Wang Z.W."/>
            <person name="Zhang Y.Q."/>
            <person name="Mitsuda N."/>
            <person name="Wang M."/>
            <person name="Liu G.H."/>
            <person name="Pecoraro L."/>
            <person name="Huang H.X."/>
            <person name="Xiao X.J."/>
            <person name="Lin M."/>
            <person name="Wu X.Y."/>
            <person name="Wu W.L."/>
            <person name="Chen Y.Y."/>
            <person name="Chang S.B."/>
            <person name="Sakamoto S."/>
            <person name="Ohme-Takagi M."/>
            <person name="Yagi M."/>
            <person name="Zeng S.J."/>
            <person name="Shen C.Y."/>
            <person name="Yeh C.M."/>
            <person name="Luo Y.B."/>
            <person name="Tsai W.C."/>
            <person name="Van de Peer Y."/>
            <person name="Liu Z.J."/>
        </authorList>
    </citation>
    <scope>NUCLEOTIDE SEQUENCE [LARGE SCALE GENOMIC DNA]</scope>
    <source>
        <strain evidence="3">cv. Shenzhen</strain>
        <tissue evidence="2">Stem</tissue>
    </source>
</reference>
<gene>
    <name evidence="2" type="ORF">AXF42_Ash010352</name>
</gene>